<proteinExistence type="predicted"/>
<dbReference type="VEuPathDB" id="FungiDB:H310_08386"/>
<reference evidence="1" key="1">
    <citation type="submission" date="2013-12" db="EMBL/GenBank/DDBJ databases">
        <title>The Genome Sequence of Aphanomyces invadans NJM9701.</title>
        <authorList>
            <consortium name="The Broad Institute Genomics Platform"/>
            <person name="Russ C."/>
            <person name="Tyler B."/>
            <person name="van West P."/>
            <person name="Dieguez-Uribeondo J."/>
            <person name="Young S.K."/>
            <person name="Zeng Q."/>
            <person name="Gargeya S."/>
            <person name="Fitzgerald M."/>
            <person name="Abouelleil A."/>
            <person name="Alvarado L."/>
            <person name="Chapman S.B."/>
            <person name="Gainer-Dewar J."/>
            <person name="Goldberg J."/>
            <person name="Griggs A."/>
            <person name="Gujja S."/>
            <person name="Hansen M."/>
            <person name="Howarth C."/>
            <person name="Imamovic A."/>
            <person name="Ireland A."/>
            <person name="Larimer J."/>
            <person name="McCowan C."/>
            <person name="Murphy C."/>
            <person name="Pearson M."/>
            <person name="Poon T.W."/>
            <person name="Priest M."/>
            <person name="Roberts A."/>
            <person name="Saif S."/>
            <person name="Shea T."/>
            <person name="Sykes S."/>
            <person name="Wortman J."/>
            <person name="Nusbaum C."/>
            <person name="Birren B."/>
        </authorList>
    </citation>
    <scope>NUCLEOTIDE SEQUENCE [LARGE SCALE GENOMIC DNA]</scope>
    <source>
        <strain evidence="1">NJM9701</strain>
    </source>
</reference>
<dbReference type="EMBL" id="KI913968">
    <property type="protein sequence ID" value="ETV98893.1"/>
    <property type="molecule type" value="Genomic_DNA"/>
</dbReference>
<name>A0A024TY34_9STRA</name>
<dbReference type="STRING" id="157072.A0A024TY34"/>
<dbReference type="AlphaFoldDB" id="A0A024TY34"/>
<dbReference type="GeneID" id="20085436"/>
<sequence>MTFVGTVVGAALGLSTKLLVNALQKVPLSRQPWEHLALIGAGAFVGNLATDNVEKDKKEVEALRALLGNVEQRKAVPTAQD</sequence>
<protein>
    <submittedName>
        <fullName evidence="1">Uncharacterized protein</fullName>
    </submittedName>
</protein>
<dbReference type="RefSeq" id="XP_008872321.1">
    <property type="nucleotide sequence ID" value="XM_008874099.1"/>
</dbReference>
<gene>
    <name evidence="1" type="ORF">H310_08386</name>
</gene>
<accession>A0A024TY34</accession>
<dbReference type="OrthoDB" id="523796at2759"/>
<organism evidence="1">
    <name type="scientific">Aphanomyces invadans</name>
    <dbReference type="NCBI Taxonomy" id="157072"/>
    <lineage>
        <taxon>Eukaryota</taxon>
        <taxon>Sar</taxon>
        <taxon>Stramenopiles</taxon>
        <taxon>Oomycota</taxon>
        <taxon>Saprolegniomycetes</taxon>
        <taxon>Saprolegniales</taxon>
        <taxon>Verrucalvaceae</taxon>
        <taxon>Aphanomyces</taxon>
    </lineage>
</organism>
<dbReference type="PANTHER" id="PTHR36052">
    <property type="entry name" value="EXCITATORY AMINO ACID TRANSPORTER"/>
    <property type="match status" value="1"/>
</dbReference>
<evidence type="ECO:0000313" key="1">
    <source>
        <dbReference type="EMBL" id="ETV98893.1"/>
    </source>
</evidence>
<dbReference type="PANTHER" id="PTHR36052:SF1">
    <property type="entry name" value="EXCITATORY AMINO ACID TRANSPORTER"/>
    <property type="match status" value="1"/>
</dbReference>